<accession>A0ABD2NKG6</accession>
<feature type="compositionally biased region" description="Acidic residues" evidence="1">
    <location>
        <begin position="139"/>
        <end position="149"/>
    </location>
</feature>
<name>A0ABD2NKG6_9CUCU</name>
<feature type="compositionally biased region" description="Polar residues" evidence="1">
    <location>
        <begin position="107"/>
        <end position="132"/>
    </location>
</feature>
<dbReference type="AlphaFoldDB" id="A0ABD2NKG6"/>
<proteinExistence type="predicted"/>
<evidence type="ECO:0000313" key="2">
    <source>
        <dbReference type="EMBL" id="KAL3279201.1"/>
    </source>
</evidence>
<evidence type="ECO:0000313" key="3">
    <source>
        <dbReference type="Proteomes" id="UP001516400"/>
    </source>
</evidence>
<feature type="compositionally biased region" description="Basic and acidic residues" evidence="1">
    <location>
        <begin position="150"/>
        <end position="159"/>
    </location>
</feature>
<evidence type="ECO:0000256" key="1">
    <source>
        <dbReference type="SAM" id="MobiDB-lite"/>
    </source>
</evidence>
<sequence length="190" mass="21462">MFKKKTLGLLFIYFRFISPIITLTCFVNDKFNSTNPGEETQQCKEGEVCIRYTLVENKNQKKEKDIIKCGTMDECNIMGVSDKASSDAVTFYCNECKEDKCIPESAVDNQSDSSQFGSEGSGNNETENAPTIETTTFDDKDDPDDEEEEIVKKKPEKPKNTVQSSRISSNFYLLISISVSKIQLYSFSKI</sequence>
<gene>
    <name evidence="2" type="ORF">HHI36_016714</name>
</gene>
<keyword evidence="3" id="KW-1185">Reference proteome</keyword>
<protein>
    <submittedName>
        <fullName evidence="2">Uncharacterized protein</fullName>
    </submittedName>
</protein>
<dbReference type="Proteomes" id="UP001516400">
    <property type="component" value="Unassembled WGS sequence"/>
</dbReference>
<comment type="caution">
    <text evidence="2">The sequence shown here is derived from an EMBL/GenBank/DDBJ whole genome shotgun (WGS) entry which is preliminary data.</text>
</comment>
<dbReference type="EMBL" id="JABFTP020000124">
    <property type="protein sequence ID" value="KAL3279201.1"/>
    <property type="molecule type" value="Genomic_DNA"/>
</dbReference>
<feature type="region of interest" description="Disordered" evidence="1">
    <location>
        <begin position="106"/>
        <end position="164"/>
    </location>
</feature>
<reference evidence="2 3" key="1">
    <citation type="journal article" date="2021" name="BMC Biol.">
        <title>Horizontally acquired antibacterial genes associated with adaptive radiation of ladybird beetles.</title>
        <authorList>
            <person name="Li H.S."/>
            <person name="Tang X.F."/>
            <person name="Huang Y.H."/>
            <person name="Xu Z.Y."/>
            <person name="Chen M.L."/>
            <person name="Du X.Y."/>
            <person name="Qiu B.Y."/>
            <person name="Chen P.T."/>
            <person name="Zhang W."/>
            <person name="Slipinski A."/>
            <person name="Escalona H.E."/>
            <person name="Waterhouse R.M."/>
            <person name="Zwick A."/>
            <person name="Pang H."/>
        </authorList>
    </citation>
    <scope>NUCLEOTIDE SEQUENCE [LARGE SCALE GENOMIC DNA]</scope>
    <source>
        <strain evidence="2">SYSU2018</strain>
    </source>
</reference>
<organism evidence="2 3">
    <name type="scientific">Cryptolaemus montrouzieri</name>
    <dbReference type="NCBI Taxonomy" id="559131"/>
    <lineage>
        <taxon>Eukaryota</taxon>
        <taxon>Metazoa</taxon>
        <taxon>Ecdysozoa</taxon>
        <taxon>Arthropoda</taxon>
        <taxon>Hexapoda</taxon>
        <taxon>Insecta</taxon>
        <taxon>Pterygota</taxon>
        <taxon>Neoptera</taxon>
        <taxon>Endopterygota</taxon>
        <taxon>Coleoptera</taxon>
        <taxon>Polyphaga</taxon>
        <taxon>Cucujiformia</taxon>
        <taxon>Coccinelloidea</taxon>
        <taxon>Coccinellidae</taxon>
        <taxon>Scymninae</taxon>
        <taxon>Scymnini</taxon>
        <taxon>Cryptolaemus</taxon>
    </lineage>
</organism>